<comment type="caution">
    <text evidence="1">The sequence shown here is derived from an EMBL/GenBank/DDBJ whole genome shotgun (WGS) entry which is preliminary data.</text>
</comment>
<proteinExistence type="predicted"/>
<name>A0ABW4HMR3_9BACI</name>
<accession>A0ABW4HMR3</accession>
<gene>
    <name evidence="1" type="ORF">ACFSBH_01530</name>
</gene>
<dbReference type="Proteomes" id="UP001597221">
    <property type="component" value="Unassembled WGS sequence"/>
</dbReference>
<organism evidence="1 2">
    <name type="scientific">Oceanobacillus luteolus</name>
    <dbReference type="NCBI Taxonomy" id="1274358"/>
    <lineage>
        <taxon>Bacteria</taxon>
        <taxon>Bacillati</taxon>
        <taxon>Bacillota</taxon>
        <taxon>Bacilli</taxon>
        <taxon>Bacillales</taxon>
        <taxon>Bacillaceae</taxon>
        <taxon>Oceanobacillus</taxon>
    </lineage>
</organism>
<sequence>MKDYEKFCLETAEKLGRTLEQKELDFLCWLYNRHVEEQKTKETLNINISVRQQH</sequence>
<protein>
    <submittedName>
        <fullName evidence="1">Uncharacterized protein</fullName>
    </submittedName>
</protein>
<evidence type="ECO:0000313" key="2">
    <source>
        <dbReference type="Proteomes" id="UP001597221"/>
    </source>
</evidence>
<evidence type="ECO:0000313" key="1">
    <source>
        <dbReference type="EMBL" id="MFD1606352.1"/>
    </source>
</evidence>
<dbReference type="RefSeq" id="WP_379595694.1">
    <property type="nucleotide sequence ID" value="NZ_JBHUDE010000005.1"/>
</dbReference>
<dbReference type="EMBL" id="JBHUDE010000005">
    <property type="protein sequence ID" value="MFD1606352.1"/>
    <property type="molecule type" value="Genomic_DNA"/>
</dbReference>
<reference evidence="2" key="1">
    <citation type="journal article" date="2019" name="Int. J. Syst. Evol. Microbiol.">
        <title>The Global Catalogue of Microorganisms (GCM) 10K type strain sequencing project: providing services to taxonomists for standard genome sequencing and annotation.</title>
        <authorList>
            <consortium name="The Broad Institute Genomics Platform"/>
            <consortium name="The Broad Institute Genome Sequencing Center for Infectious Disease"/>
            <person name="Wu L."/>
            <person name="Ma J."/>
        </authorList>
    </citation>
    <scope>NUCLEOTIDE SEQUENCE [LARGE SCALE GENOMIC DNA]</scope>
    <source>
        <strain evidence="2">CGMCC 1.12376</strain>
    </source>
</reference>
<keyword evidence="2" id="KW-1185">Reference proteome</keyword>